<gene>
    <name evidence="5" type="ORF">KEG57_16990</name>
</gene>
<evidence type="ECO:0000256" key="2">
    <source>
        <dbReference type="SAM" id="MobiDB-lite"/>
    </source>
</evidence>
<dbReference type="Pfam" id="PF05593">
    <property type="entry name" value="RHS_repeat"/>
    <property type="match status" value="2"/>
</dbReference>
<protein>
    <submittedName>
        <fullName evidence="5">RHS repeat protein</fullName>
    </submittedName>
</protein>
<dbReference type="InterPro" id="IPR022385">
    <property type="entry name" value="Rhs_assc_core"/>
</dbReference>
<feature type="compositionally biased region" description="Pro residues" evidence="2">
    <location>
        <begin position="22"/>
        <end position="36"/>
    </location>
</feature>
<dbReference type="InterPro" id="IPR031325">
    <property type="entry name" value="RHS_repeat"/>
</dbReference>
<dbReference type="Proteomes" id="UP001151081">
    <property type="component" value="Unassembled WGS sequence"/>
</dbReference>
<dbReference type="EMBL" id="JAGTJJ010000007">
    <property type="protein sequence ID" value="MDC3982218.1"/>
    <property type="molecule type" value="Genomic_DNA"/>
</dbReference>
<comment type="caution">
    <text evidence="5">The sequence shown here is derived from an EMBL/GenBank/DDBJ whole genome shotgun (WGS) entry which is preliminary data.</text>
</comment>
<reference evidence="5 6" key="1">
    <citation type="submission" date="2021-04" db="EMBL/GenBank/DDBJ databases">
        <title>Genome analysis of Polyangium sp.</title>
        <authorList>
            <person name="Li Y."/>
            <person name="Wang J."/>
        </authorList>
    </citation>
    <scope>NUCLEOTIDE SEQUENCE [LARGE SCALE GENOMIC DNA]</scope>
    <source>
        <strain evidence="5 6">SDU14</strain>
    </source>
</reference>
<proteinExistence type="predicted"/>
<sequence>MSTNAGKKNVAHRGSNHGCVTPPVPSLVSPPAPPAPTPFPYVGRSANAKKTKSKLKVASKPVLVVGSTMKLDPPANQPAQTGGGDLLTHATFNIGVMTSGSSGFKVSGKPICCTGDTVATNVMMDEARASQATVPLLEGADIDTTVKSILRNVRREEKKKKALPAQPAKQPKWKSDPVDVATCYVGDRAVDLELPGPIPLVWERRYSSGFAKERTALGRGGWTLSLDQRLEPVGGSFRLRNRDGRWVEFGALGADQATFHHGERLTLERRSKREIVVRDHVTRLLHVFAPGPGSAWLLMAIETSRGQSVRFTYEGERLVRVDDSVGRELRITTDGEARIVRVEVWAANPSGEGPARLRTHFSYTYHPEGELASAMDALGHAEGYVYDGQHRMIEHTWRSGITFRYEYDEERGTCIRAWGDGGLQEVRLEQDVDARQTVTHTTEEPRRYTWNDQGLVIREETLDGALIEANEYDADQYLLARANGAGHKIERAYDERGNLVKEVDPAGNVTTYEHSDDLLIRSVDPEGNETRFQYDAHGALIGLTSTTGVTFRIERDREGRAVAIIGPEGALERLAYDAHHNLVSRALHGRGIFRTTYDALGRLVGGIDPAGGQTIIENDACGRVLRVTYPDGSQVMYERDCEGQVTRFMDQLGAVTRFEYQGTGVLARTTSADGQFSRFRYDLDERRTSIENPRAERYEFEYDRVGRVVRETAFDGRTTTYRRNAAGRISRIDYANGDFREFSYDALGNVVEDRTADSKIVFERDALGRIMKATLSEYSGDVVVEVERDAFGRIVKEIQDGRPILFEYDAMGQRTARTLPDGARTEYRYDEHGDLLSAAHGGVDVRIFRDAHGRERERRFGSDVVAKTGYDAGGNVMQVDVRAHLRAGEPSPRASVSRVYTRDSAGLPTSIEDAAWGRTTIVHDAMKRLVRMRSPVLTETFVYETTGSVRGASSTSEEAPTAWRMGMGNRLLRAGGTSYEDDDRGARMEKRDAGGASTYYGWDARGRLREVVAPYGAKVRFYYDAFGRRVRKHVIAPVAGTFADALARMKERGDSALPSVRVVRFLWDDHALCEERDSGREDGAGRRVFVHEPGTLTPLLHAERGEVFLCVTTPMGVPAELVDQRGRVAWRAFASAWGRIEKVQRDFDTDVESPFRLLGQYADPETGLAYMQFRYFDPDTARFLSSDPIDLIGGDNLFAYPGSPFAVVDPLGLADDPWHPHTATEDDVISKGVHFNTADRRGNPLPEVKVTTDAQGNIVFQGAFNPDGAHEERQRDRAVQLSEEKFKSDATWRLRLQKAAREAKESLFKNFNRKDRAQEAKKVERAIRNITKCKRA</sequence>
<keyword evidence="6" id="KW-1185">Reference proteome</keyword>
<dbReference type="NCBIfam" id="TIGR03696">
    <property type="entry name" value="Rhs_assc_core"/>
    <property type="match status" value="1"/>
</dbReference>
<dbReference type="Gene3D" id="2.180.10.10">
    <property type="entry name" value="RHS repeat-associated core"/>
    <property type="match status" value="2"/>
</dbReference>
<feature type="region of interest" description="Disordered" evidence="2">
    <location>
        <begin position="1"/>
        <end position="36"/>
    </location>
</feature>
<dbReference type="InterPro" id="IPR045351">
    <property type="entry name" value="DUF6531"/>
</dbReference>
<dbReference type="InterPro" id="IPR006530">
    <property type="entry name" value="YD"/>
</dbReference>
<feature type="domain" description="Teneurin-like YD-shell" evidence="4">
    <location>
        <begin position="631"/>
        <end position="774"/>
    </location>
</feature>
<evidence type="ECO:0000313" key="6">
    <source>
        <dbReference type="Proteomes" id="UP001151081"/>
    </source>
</evidence>
<evidence type="ECO:0000259" key="3">
    <source>
        <dbReference type="Pfam" id="PF20148"/>
    </source>
</evidence>
<dbReference type="PANTHER" id="PTHR32305">
    <property type="match status" value="1"/>
</dbReference>
<dbReference type="Pfam" id="PF20148">
    <property type="entry name" value="DUF6531"/>
    <property type="match status" value="1"/>
</dbReference>
<name>A0A9X3X4U4_9BACT</name>
<accession>A0A9X3X4U4</accession>
<evidence type="ECO:0000256" key="1">
    <source>
        <dbReference type="ARBA" id="ARBA00022737"/>
    </source>
</evidence>
<dbReference type="NCBIfam" id="TIGR01643">
    <property type="entry name" value="YD_repeat_2x"/>
    <property type="match status" value="7"/>
</dbReference>
<organism evidence="5 6">
    <name type="scientific">Polyangium jinanense</name>
    <dbReference type="NCBI Taxonomy" id="2829994"/>
    <lineage>
        <taxon>Bacteria</taxon>
        <taxon>Pseudomonadati</taxon>
        <taxon>Myxococcota</taxon>
        <taxon>Polyangia</taxon>
        <taxon>Polyangiales</taxon>
        <taxon>Polyangiaceae</taxon>
        <taxon>Polyangium</taxon>
    </lineage>
</organism>
<feature type="domain" description="DUF6531" evidence="3">
    <location>
        <begin position="176"/>
        <end position="249"/>
    </location>
</feature>
<evidence type="ECO:0000313" key="5">
    <source>
        <dbReference type="EMBL" id="MDC3982218.1"/>
    </source>
</evidence>
<feature type="domain" description="Teneurin-like YD-shell" evidence="4">
    <location>
        <begin position="921"/>
        <end position="1032"/>
    </location>
</feature>
<dbReference type="Pfam" id="PF25023">
    <property type="entry name" value="TEN_YD-shell"/>
    <property type="match status" value="2"/>
</dbReference>
<dbReference type="InterPro" id="IPR056823">
    <property type="entry name" value="TEN-like_YD-shell"/>
</dbReference>
<dbReference type="InterPro" id="IPR050708">
    <property type="entry name" value="T6SS_VgrG/RHS"/>
</dbReference>
<dbReference type="RefSeq" id="WP_272420645.1">
    <property type="nucleotide sequence ID" value="NZ_JAGTJJ010000007.1"/>
</dbReference>
<evidence type="ECO:0000259" key="4">
    <source>
        <dbReference type="Pfam" id="PF25023"/>
    </source>
</evidence>
<dbReference type="PANTHER" id="PTHR32305:SF15">
    <property type="entry name" value="PROTEIN RHSA-RELATED"/>
    <property type="match status" value="1"/>
</dbReference>
<keyword evidence="1" id="KW-0677">Repeat</keyword>